<proteinExistence type="predicted"/>
<dbReference type="EMBL" id="BMAU01021438">
    <property type="protein sequence ID" value="GFY36792.1"/>
    <property type="molecule type" value="Genomic_DNA"/>
</dbReference>
<comment type="caution">
    <text evidence="1">The sequence shown here is derived from an EMBL/GenBank/DDBJ whole genome shotgun (WGS) entry which is preliminary data.</text>
</comment>
<dbReference type="Proteomes" id="UP000887159">
    <property type="component" value="Unassembled WGS sequence"/>
</dbReference>
<evidence type="ECO:0000313" key="1">
    <source>
        <dbReference type="EMBL" id="GFY36792.1"/>
    </source>
</evidence>
<dbReference type="AlphaFoldDB" id="A0A8X6WLQ6"/>
<reference evidence="1" key="1">
    <citation type="submission" date="2020-08" db="EMBL/GenBank/DDBJ databases">
        <title>Multicomponent nature underlies the extraordinary mechanical properties of spider dragline silk.</title>
        <authorList>
            <person name="Kono N."/>
            <person name="Nakamura H."/>
            <person name="Mori M."/>
            <person name="Yoshida Y."/>
            <person name="Ohtoshi R."/>
            <person name="Malay A.D."/>
            <person name="Moran D.A.P."/>
            <person name="Tomita M."/>
            <person name="Numata K."/>
            <person name="Arakawa K."/>
        </authorList>
    </citation>
    <scope>NUCLEOTIDE SEQUENCE</scope>
</reference>
<protein>
    <submittedName>
        <fullName evidence="1">Uncharacterized protein</fullName>
    </submittedName>
</protein>
<keyword evidence="2" id="KW-1185">Reference proteome</keyword>
<gene>
    <name evidence="1" type="ORF">TNCV_2567541</name>
</gene>
<name>A0A8X6WLQ6_TRICX</name>
<sequence length="174" mass="20221">MTRGYSSEELSTLVIHPTMYNISWEFHFRGDRKTLVGPKSLGKKTASEALRLSKKLLRRQLARYHQLTTRVRDRTPRTEFVLHRVATRVGSSNVASRDGFRKRKWCARLHAEVVVTSEHTDRCIHQLTLFETLSPWQVTSEADCLQYQGDLCPPKPYATDCIKYSYVDGYQQQE</sequence>
<accession>A0A8X6WLQ6</accession>
<organism evidence="1 2">
    <name type="scientific">Trichonephila clavipes</name>
    <name type="common">Golden silk orbweaver</name>
    <name type="synonym">Nephila clavipes</name>
    <dbReference type="NCBI Taxonomy" id="2585209"/>
    <lineage>
        <taxon>Eukaryota</taxon>
        <taxon>Metazoa</taxon>
        <taxon>Ecdysozoa</taxon>
        <taxon>Arthropoda</taxon>
        <taxon>Chelicerata</taxon>
        <taxon>Arachnida</taxon>
        <taxon>Araneae</taxon>
        <taxon>Araneomorphae</taxon>
        <taxon>Entelegynae</taxon>
        <taxon>Araneoidea</taxon>
        <taxon>Nephilidae</taxon>
        <taxon>Trichonephila</taxon>
    </lineage>
</organism>
<evidence type="ECO:0000313" key="2">
    <source>
        <dbReference type="Proteomes" id="UP000887159"/>
    </source>
</evidence>